<dbReference type="EMBL" id="WNHB01000012">
    <property type="protein sequence ID" value="MTT32142.1"/>
    <property type="molecule type" value="Genomic_DNA"/>
</dbReference>
<keyword evidence="3 6" id="KW-0812">Transmembrane</keyword>
<dbReference type="InterPro" id="IPR051461">
    <property type="entry name" value="UPF0750_membrane"/>
</dbReference>
<evidence type="ECO:0000313" key="8">
    <source>
        <dbReference type="EMBL" id="MTT32142.1"/>
    </source>
</evidence>
<organism evidence="8 9">
    <name type="scientific">Terrilactibacillus tamarindi</name>
    <dbReference type="NCBI Taxonomy" id="2599694"/>
    <lineage>
        <taxon>Bacteria</taxon>
        <taxon>Bacillati</taxon>
        <taxon>Bacillota</taxon>
        <taxon>Bacilli</taxon>
        <taxon>Bacillales</taxon>
        <taxon>Bacillaceae</taxon>
        <taxon>Terrilactibacillus</taxon>
    </lineage>
</organism>
<proteinExistence type="predicted"/>
<accession>A0A6N8CPU8</accession>
<dbReference type="CDD" id="cd16380">
    <property type="entry name" value="YitT_C"/>
    <property type="match status" value="1"/>
</dbReference>
<dbReference type="InterPro" id="IPR015867">
    <property type="entry name" value="N-reg_PII/ATP_PRibTrfase_C"/>
</dbReference>
<protein>
    <submittedName>
        <fullName evidence="8">DUF2179 domain-containing protein</fullName>
    </submittedName>
</protein>
<feature type="transmembrane region" description="Helical" evidence="6">
    <location>
        <begin position="156"/>
        <end position="177"/>
    </location>
</feature>
<dbReference type="OrthoDB" id="2417289at2"/>
<dbReference type="Pfam" id="PF10035">
    <property type="entry name" value="DUF2179"/>
    <property type="match status" value="1"/>
</dbReference>
<dbReference type="GO" id="GO:0005886">
    <property type="term" value="C:plasma membrane"/>
    <property type="evidence" value="ECO:0007669"/>
    <property type="project" value="UniProtKB-SubCell"/>
</dbReference>
<keyword evidence="5 6" id="KW-0472">Membrane</keyword>
<keyword evidence="4 6" id="KW-1133">Transmembrane helix</keyword>
<evidence type="ECO:0000256" key="5">
    <source>
        <dbReference type="ARBA" id="ARBA00023136"/>
    </source>
</evidence>
<dbReference type="AlphaFoldDB" id="A0A6N8CPU8"/>
<evidence type="ECO:0000256" key="3">
    <source>
        <dbReference type="ARBA" id="ARBA00022692"/>
    </source>
</evidence>
<comment type="caution">
    <text evidence="8">The sequence shown here is derived from an EMBL/GenBank/DDBJ whole genome shotgun (WGS) entry which is preliminary data.</text>
</comment>
<dbReference type="PANTHER" id="PTHR33545">
    <property type="entry name" value="UPF0750 MEMBRANE PROTEIN YITT-RELATED"/>
    <property type="match status" value="1"/>
</dbReference>
<dbReference type="Gene3D" id="3.30.70.120">
    <property type="match status" value="1"/>
</dbReference>
<feature type="transmembrane region" description="Helical" evidence="6">
    <location>
        <begin position="112"/>
        <end position="135"/>
    </location>
</feature>
<reference evidence="8 9" key="1">
    <citation type="submission" date="2019-11" db="EMBL/GenBank/DDBJ databases">
        <title>Terrilactibacillus tamarindus sp. nov. BCM23-1 isolated from bark of Tamarindus indica.</title>
        <authorList>
            <person name="Kingkaew E."/>
            <person name="Tanasupawat S."/>
        </authorList>
    </citation>
    <scope>NUCLEOTIDE SEQUENCE [LARGE SCALE GENOMIC DNA]</scope>
    <source>
        <strain evidence="8 9">BCM23-1</strain>
    </source>
</reference>
<dbReference type="Pfam" id="PF02588">
    <property type="entry name" value="YitT_membrane"/>
    <property type="match status" value="1"/>
</dbReference>
<evidence type="ECO:0000256" key="2">
    <source>
        <dbReference type="ARBA" id="ARBA00022475"/>
    </source>
</evidence>
<dbReference type="PANTHER" id="PTHR33545:SF5">
    <property type="entry name" value="UPF0750 MEMBRANE PROTEIN YITT"/>
    <property type="match status" value="1"/>
</dbReference>
<comment type="subcellular location">
    <subcellularLocation>
        <location evidence="1">Cell membrane</location>
        <topology evidence="1">Multi-pass membrane protein</topology>
    </subcellularLocation>
</comment>
<evidence type="ECO:0000259" key="7">
    <source>
        <dbReference type="Pfam" id="PF10035"/>
    </source>
</evidence>
<evidence type="ECO:0000313" key="9">
    <source>
        <dbReference type="Proteomes" id="UP000440978"/>
    </source>
</evidence>
<feature type="transmembrane region" description="Helical" evidence="6">
    <location>
        <begin position="85"/>
        <end position="106"/>
    </location>
</feature>
<gene>
    <name evidence="8" type="ORF">GMB86_08990</name>
</gene>
<dbReference type="InterPro" id="IPR019264">
    <property type="entry name" value="DUF2179"/>
</dbReference>
<dbReference type="RefSeq" id="WP_155218837.1">
    <property type="nucleotide sequence ID" value="NZ_WNHB01000012.1"/>
</dbReference>
<keyword evidence="2" id="KW-1003">Cell membrane</keyword>
<dbReference type="InterPro" id="IPR003740">
    <property type="entry name" value="YitT"/>
</dbReference>
<dbReference type="Proteomes" id="UP000440978">
    <property type="component" value="Unassembled WGS sequence"/>
</dbReference>
<feature type="domain" description="DUF2179" evidence="7">
    <location>
        <begin position="226"/>
        <end position="280"/>
    </location>
</feature>
<evidence type="ECO:0000256" key="4">
    <source>
        <dbReference type="ARBA" id="ARBA00022989"/>
    </source>
</evidence>
<evidence type="ECO:0000256" key="1">
    <source>
        <dbReference type="ARBA" id="ARBA00004651"/>
    </source>
</evidence>
<evidence type="ECO:0000256" key="6">
    <source>
        <dbReference type="SAM" id="Phobius"/>
    </source>
</evidence>
<feature type="transmembrane region" description="Helical" evidence="6">
    <location>
        <begin position="12"/>
        <end position="32"/>
    </location>
</feature>
<sequence length="343" mass="38742">MIKDIYLEHGKKVAISCFSAFLCAISMNLFLIPAKVYASGINGAAQLAVNLIYSGFHFHVSISLLILLLNLPIAFLGWYKVGKMFTFYSFVTVILTSLFLGVIPVYELSNDLLLNAIFGGFISAVGVGVALKFGISTGGLDIIAIYMTRKWRKSSSGRYFMALNGIIILIAGFVYQWQYALYTLISRYVNSYVVDNIHTKYQKLTIIAVTEYADTMVDAIQARFDRGATVTPSYGGYSKKKLFSIMIVVSHYELYEMEKLIKQIDPHAFINIIETTKIVGVFRSEEEQRAVQAIKEGKIQEKRKLPLSEHEYEKCKRVIDTHNYQIGYGPGYGRYSFSNEIKD</sequence>
<keyword evidence="9" id="KW-1185">Reference proteome</keyword>
<feature type="transmembrane region" description="Helical" evidence="6">
    <location>
        <begin position="52"/>
        <end position="78"/>
    </location>
</feature>
<name>A0A6N8CPU8_9BACI</name>